<reference evidence="2" key="1">
    <citation type="submission" date="2019-08" db="EMBL/GenBank/DDBJ databases">
        <title>Limnoglobus roseus gen. nov., sp. nov., a novel freshwater planctomycete with a giant genome from the family Gemmataceae.</title>
        <authorList>
            <person name="Kulichevskaya I.S."/>
            <person name="Naumoff D.G."/>
            <person name="Miroshnikov K."/>
            <person name="Ivanova A."/>
            <person name="Philippov D.A."/>
            <person name="Hakobyan A."/>
            <person name="Rijpstra I.C."/>
            <person name="Sinninghe Damste J.S."/>
            <person name="Liesack W."/>
            <person name="Dedysh S.N."/>
        </authorList>
    </citation>
    <scope>NUCLEOTIDE SEQUENCE [LARGE SCALE GENOMIC DNA]</scope>
    <source>
        <strain evidence="2">PX52</strain>
    </source>
</reference>
<evidence type="ECO:0000313" key="2">
    <source>
        <dbReference type="Proteomes" id="UP000324974"/>
    </source>
</evidence>
<dbReference type="AlphaFoldDB" id="A0A5C1A604"/>
<evidence type="ECO:0000313" key="1">
    <source>
        <dbReference type="EMBL" id="QEL14551.1"/>
    </source>
</evidence>
<dbReference type="InterPro" id="IPR011009">
    <property type="entry name" value="Kinase-like_dom_sf"/>
</dbReference>
<dbReference type="SUPFAM" id="SSF56112">
    <property type="entry name" value="Protein kinase-like (PK-like)"/>
    <property type="match status" value="1"/>
</dbReference>
<dbReference type="RefSeq" id="WP_149109436.1">
    <property type="nucleotide sequence ID" value="NZ_CP042425.1"/>
</dbReference>
<accession>A0A5C1A604</accession>
<keyword evidence="2" id="KW-1185">Reference proteome</keyword>
<sequence>MNSTSVPRLTPCPSHSVLGRLLRGSRCIVAVPGFEQFAGPDWSTRVMHDAAADPLHAKQGRSISYWPLANDAGRPLNLYLKRHYELPRWQGLLATLLPCRAVSPGLAEWEHLRWAEEHGIPVARPVAAGEFRGPWGKLQSFLAVEALAGMQPLNEAIPLAFRTLSSADFAKWKRGLVGEIARLSRELHRRRAFHKDLYLCHFYLPSADCEGVPPTFHGRVFMIDFHRLGLHRLFRLRYQVKDLAQLLFSTGGVSGITDRDRLRFWKLYRSGEWGSANSPREWLRGPVRIKWKRYDRHNKKHANG</sequence>
<keyword evidence="1" id="KW-0418">Kinase</keyword>
<dbReference type="OrthoDB" id="261539at2"/>
<dbReference type="GO" id="GO:0016301">
    <property type="term" value="F:kinase activity"/>
    <property type="evidence" value="ECO:0007669"/>
    <property type="project" value="UniProtKB-KW"/>
</dbReference>
<name>A0A5C1A604_9BACT</name>
<dbReference type="KEGG" id="lrs:PX52LOC_01441"/>
<organism evidence="1 2">
    <name type="scientific">Limnoglobus roseus</name>
    <dbReference type="NCBI Taxonomy" id="2598579"/>
    <lineage>
        <taxon>Bacteria</taxon>
        <taxon>Pseudomonadati</taxon>
        <taxon>Planctomycetota</taxon>
        <taxon>Planctomycetia</taxon>
        <taxon>Gemmatales</taxon>
        <taxon>Gemmataceae</taxon>
        <taxon>Limnoglobus</taxon>
    </lineage>
</organism>
<gene>
    <name evidence="1" type="ORF">PX52LOC_01441</name>
</gene>
<dbReference type="Pfam" id="PF06293">
    <property type="entry name" value="Kdo"/>
    <property type="match status" value="1"/>
</dbReference>
<dbReference type="EMBL" id="CP042425">
    <property type="protein sequence ID" value="QEL14551.1"/>
    <property type="molecule type" value="Genomic_DNA"/>
</dbReference>
<proteinExistence type="predicted"/>
<keyword evidence="1" id="KW-0808">Transferase</keyword>
<dbReference type="Proteomes" id="UP000324974">
    <property type="component" value="Chromosome"/>
</dbReference>
<protein>
    <submittedName>
        <fullName evidence="1">Lipopolysaccharide kinase RfaP</fullName>
    </submittedName>
</protein>